<evidence type="ECO:0000256" key="1">
    <source>
        <dbReference type="SAM" id="MobiDB-lite"/>
    </source>
</evidence>
<dbReference type="Proteomes" id="UP000636709">
    <property type="component" value="Unassembled WGS sequence"/>
</dbReference>
<sequence length="402" mass="43561">MGDDNDTAPSSSPPLNLRHEPRAADADGYDPAALLVGVSYASRENSGQGDGGIVPASGPGTHLHFDASLLRSFDSPVSSRDGLVVVGPHEGNRETHVYDTLNDGHVTSLLLDAGHGTPILSVDARGNKFVCLDAEANKWGKGGFYRPCLLTTGAGGRSFELLAMDVCLGGRRVFSSELGRWGPILLVQPPQEHNHWSIIKECTYQSPLAIGRTVYWVCRSTRDQPLPNDDVFILALHADDDAAQATAIDPPPGLRRRSMRSCALATTADGRRLGLVVAETVAADDNDADAMFAETNVISMWTLSREKEWSRQVVIDGQGIDKQVTPGIHTNRTIWIIGFGSRSGTVVFWLDRVGLVQLNVMTKKAILLHRCTRPDTFGLVQACLHEALDHSSIELQVVDMKV</sequence>
<dbReference type="PANTHER" id="PTHR35828">
    <property type="entry name" value="OS08G0203800 PROTEIN-RELATED"/>
    <property type="match status" value="1"/>
</dbReference>
<dbReference type="EMBL" id="JACEFO010001754">
    <property type="protein sequence ID" value="KAF8709926.1"/>
    <property type="molecule type" value="Genomic_DNA"/>
</dbReference>
<dbReference type="InterPro" id="IPR056016">
    <property type="entry name" value="DUF7595"/>
</dbReference>
<dbReference type="Pfam" id="PF24523">
    <property type="entry name" value="DUF7595"/>
    <property type="match status" value="1"/>
</dbReference>
<dbReference type="PANTHER" id="PTHR35828:SF28">
    <property type="entry name" value="F-BOX DOMAIN CONTAINING PROTEIN"/>
    <property type="match status" value="1"/>
</dbReference>
<evidence type="ECO:0000313" key="4">
    <source>
        <dbReference type="Proteomes" id="UP000636709"/>
    </source>
</evidence>
<proteinExistence type="predicted"/>
<feature type="domain" description="DUF7595" evidence="2">
    <location>
        <begin position="37"/>
        <end position="393"/>
    </location>
</feature>
<evidence type="ECO:0000259" key="2">
    <source>
        <dbReference type="Pfam" id="PF24523"/>
    </source>
</evidence>
<organism evidence="3 4">
    <name type="scientific">Digitaria exilis</name>
    <dbReference type="NCBI Taxonomy" id="1010633"/>
    <lineage>
        <taxon>Eukaryota</taxon>
        <taxon>Viridiplantae</taxon>
        <taxon>Streptophyta</taxon>
        <taxon>Embryophyta</taxon>
        <taxon>Tracheophyta</taxon>
        <taxon>Spermatophyta</taxon>
        <taxon>Magnoliopsida</taxon>
        <taxon>Liliopsida</taxon>
        <taxon>Poales</taxon>
        <taxon>Poaceae</taxon>
        <taxon>PACMAD clade</taxon>
        <taxon>Panicoideae</taxon>
        <taxon>Panicodae</taxon>
        <taxon>Paniceae</taxon>
        <taxon>Anthephorinae</taxon>
        <taxon>Digitaria</taxon>
    </lineage>
</organism>
<dbReference type="OrthoDB" id="686822at2759"/>
<name>A0A835ESX1_9POAL</name>
<dbReference type="AlphaFoldDB" id="A0A835ESX1"/>
<reference evidence="3" key="1">
    <citation type="submission" date="2020-07" db="EMBL/GenBank/DDBJ databases">
        <title>Genome sequence and genetic diversity analysis of an under-domesticated orphan crop, white fonio (Digitaria exilis).</title>
        <authorList>
            <person name="Bennetzen J.L."/>
            <person name="Chen S."/>
            <person name="Ma X."/>
            <person name="Wang X."/>
            <person name="Yssel A.E.J."/>
            <person name="Chaluvadi S.R."/>
            <person name="Johnson M."/>
            <person name="Gangashetty P."/>
            <person name="Hamidou F."/>
            <person name="Sanogo M.D."/>
            <person name="Zwaenepoel A."/>
            <person name="Wallace J."/>
            <person name="Van De Peer Y."/>
            <person name="Van Deynze A."/>
        </authorList>
    </citation>
    <scope>NUCLEOTIDE SEQUENCE</scope>
    <source>
        <tissue evidence="3">Leaves</tissue>
    </source>
</reference>
<keyword evidence="4" id="KW-1185">Reference proteome</keyword>
<accession>A0A835ESX1</accession>
<gene>
    <name evidence="3" type="ORF">HU200_029644</name>
</gene>
<comment type="caution">
    <text evidence="3">The sequence shown here is derived from an EMBL/GenBank/DDBJ whole genome shotgun (WGS) entry which is preliminary data.</text>
</comment>
<feature type="region of interest" description="Disordered" evidence="1">
    <location>
        <begin position="1"/>
        <end position="28"/>
    </location>
</feature>
<evidence type="ECO:0000313" key="3">
    <source>
        <dbReference type="EMBL" id="KAF8709926.1"/>
    </source>
</evidence>
<protein>
    <recommendedName>
        <fullName evidence="2">DUF7595 domain-containing protein</fullName>
    </recommendedName>
</protein>